<organism evidence="1 2">
    <name type="scientific">Neisseria zoodegmatis</name>
    <dbReference type="NCBI Taxonomy" id="326523"/>
    <lineage>
        <taxon>Bacteria</taxon>
        <taxon>Pseudomonadati</taxon>
        <taxon>Pseudomonadota</taxon>
        <taxon>Betaproteobacteria</taxon>
        <taxon>Neisseriales</taxon>
        <taxon>Neisseriaceae</taxon>
        <taxon>Neisseria</taxon>
    </lineage>
</organism>
<dbReference type="RefSeq" id="WP_054617463.1">
    <property type="nucleotide sequence ID" value="NZ_UGRS01000002.1"/>
</dbReference>
<name>A0A378WRX5_9NEIS</name>
<accession>A0A378WRX5</accession>
<dbReference type="EMBL" id="UGRS01000002">
    <property type="protein sequence ID" value="SUA44046.1"/>
    <property type="molecule type" value="Genomic_DNA"/>
</dbReference>
<evidence type="ECO:0000313" key="1">
    <source>
        <dbReference type="EMBL" id="SUA44046.1"/>
    </source>
</evidence>
<sequence length="205" mass="24022">MRKKLLLPLLILFLLFSLLISFIIYTEIPIQRCKNYIPSKDSKFLSFINSLSEANIKENLISRQITGGYTWKDFEHSPYDFTANKAAMPIYENQDIYICDASFIITSDDYDQSQKAYAILLMQHASIREHLHLAKTANSAYQNKILIDKDALAQLFYSPDLHGKGTNAKYRWLPAWKREFRKNSKDIFTNEQIIMIENDLFFGEW</sequence>
<proteinExistence type="predicted"/>
<evidence type="ECO:0000313" key="2">
    <source>
        <dbReference type="Proteomes" id="UP000254055"/>
    </source>
</evidence>
<protein>
    <submittedName>
        <fullName evidence="1">Uncharacterized protein</fullName>
    </submittedName>
</protein>
<reference evidence="1 2" key="1">
    <citation type="submission" date="2018-06" db="EMBL/GenBank/DDBJ databases">
        <authorList>
            <consortium name="Pathogen Informatics"/>
            <person name="Doyle S."/>
        </authorList>
    </citation>
    <scope>NUCLEOTIDE SEQUENCE [LARGE SCALE GENOMIC DNA]</scope>
    <source>
        <strain evidence="1 2">NCTC12229</strain>
    </source>
</reference>
<gene>
    <name evidence="1" type="ORF">NCTC12229_01530</name>
</gene>
<dbReference type="AlphaFoldDB" id="A0A378WRX5"/>
<dbReference type="Proteomes" id="UP000254055">
    <property type="component" value="Unassembled WGS sequence"/>
</dbReference>